<reference evidence="2 3" key="1">
    <citation type="submission" date="2017-11" db="EMBL/GenBank/DDBJ databases">
        <title>De novo assembly and phasing of dikaryotic genomes from two isolates of Puccinia coronata f. sp. avenae, the causal agent of oat crown rust.</title>
        <authorList>
            <person name="Miller M.E."/>
            <person name="Zhang Y."/>
            <person name="Omidvar V."/>
            <person name="Sperschneider J."/>
            <person name="Schwessinger B."/>
            <person name="Raley C."/>
            <person name="Palmer J.M."/>
            <person name="Garnica D."/>
            <person name="Upadhyaya N."/>
            <person name="Rathjen J."/>
            <person name="Taylor J.M."/>
            <person name="Park R.F."/>
            <person name="Dodds P.N."/>
            <person name="Hirsch C.D."/>
            <person name="Kianian S.F."/>
            <person name="Figueroa M."/>
        </authorList>
    </citation>
    <scope>NUCLEOTIDE SEQUENCE [LARGE SCALE GENOMIC DNA]</scope>
    <source>
        <strain evidence="2">12NC29</strain>
    </source>
</reference>
<gene>
    <name evidence="2" type="ORF">PCANC_19658</name>
</gene>
<evidence type="ECO:0000313" key="2">
    <source>
        <dbReference type="EMBL" id="PLW10340.1"/>
    </source>
</evidence>
<proteinExistence type="predicted"/>
<keyword evidence="3" id="KW-1185">Reference proteome</keyword>
<dbReference type="Proteomes" id="UP000235388">
    <property type="component" value="Unassembled WGS sequence"/>
</dbReference>
<name>A0A2N5SAS7_9BASI</name>
<evidence type="ECO:0000256" key="1">
    <source>
        <dbReference type="SAM" id="MobiDB-lite"/>
    </source>
</evidence>
<accession>A0A2N5SAS7</accession>
<comment type="caution">
    <text evidence="2">The sequence shown here is derived from an EMBL/GenBank/DDBJ whole genome shotgun (WGS) entry which is preliminary data.</text>
</comment>
<sequence>MGVYTGCNPTHTVYRWADRSMIGQGGVVRWAVPCVAPRRGWPDRPPAKTRPNSWGPPRVPNKCIKQAQNQPTTKPSPSQDSKLPCISELLAGDTNLWLSRTNIAGDYISAEPYLGRVGDARNPVKTSQQCLTAAPTNDPGEVLQQQHKLIVSAMSALTKIPGTF</sequence>
<organism evidence="2 3">
    <name type="scientific">Puccinia coronata f. sp. avenae</name>
    <dbReference type="NCBI Taxonomy" id="200324"/>
    <lineage>
        <taxon>Eukaryota</taxon>
        <taxon>Fungi</taxon>
        <taxon>Dikarya</taxon>
        <taxon>Basidiomycota</taxon>
        <taxon>Pucciniomycotina</taxon>
        <taxon>Pucciniomycetes</taxon>
        <taxon>Pucciniales</taxon>
        <taxon>Pucciniaceae</taxon>
        <taxon>Puccinia</taxon>
    </lineage>
</organism>
<feature type="compositionally biased region" description="Polar residues" evidence="1">
    <location>
        <begin position="66"/>
        <end position="81"/>
    </location>
</feature>
<feature type="region of interest" description="Disordered" evidence="1">
    <location>
        <begin position="38"/>
        <end position="81"/>
    </location>
</feature>
<dbReference type="AlphaFoldDB" id="A0A2N5SAS7"/>
<evidence type="ECO:0000313" key="3">
    <source>
        <dbReference type="Proteomes" id="UP000235388"/>
    </source>
</evidence>
<protein>
    <submittedName>
        <fullName evidence="2">Uncharacterized protein</fullName>
    </submittedName>
</protein>
<dbReference type="EMBL" id="PGCJ01001063">
    <property type="protein sequence ID" value="PLW10340.1"/>
    <property type="molecule type" value="Genomic_DNA"/>
</dbReference>